<dbReference type="GO" id="GO:0016020">
    <property type="term" value="C:membrane"/>
    <property type="evidence" value="ECO:0007669"/>
    <property type="project" value="UniProtKB-SubCell"/>
</dbReference>
<keyword evidence="4" id="KW-0472">Membrane</keyword>
<comment type="caution">
    <text evidence="7">The sequence shown here is derived from an EMBL/GenBank/DDBJ whole genome shotgun (WGS) entry which is preliminary data.</text>
</comment>
<dbReference type="InterPro" id="IPR010560">
    <property type="entry name" value="Neogenin_C"/>
</dbReference>
<sequence length="139" mass="15805">MQYPLNSHLSVHRSSHVLFSLCCDGRNLWRIIEEHESRSAEIPGYQRETWSIDGCSIPLTKRLLAQLNSAVAGSLVLRQSQSDVIQHDSVVRLKAFLDQRDVYSLIWISRVYEQDDLSEQMASLEGLMKQLNAITGSAF</sequence>
<reference evidence="7 8" key="1">
    <citation type="submission" date="2020-03" db="EMBL/GenBank/DDBJ databases">
        <title>Dissostichus mawsoni Genome sequencing and assembly.</title>
        <authorList>
            <person name="Park H."/>
        </authorList>
    </citation>
    <scope>NUCLEOTIDE SEQUENCE [LARGE SCALE GENOMIC DNA]</scope>
    <source>
        <strain evidence="7">DM0001</strain>
        <tissue evidence="7">Muscle</tissue>
    </source>
</reference>
<protein>
    <recommendedName>
        <fullName evidence="6">Neogenin C-terminal domain-containing protein</fullName>
    </recommendedName>
</protein>
<keyword evidence="8" id="KW-1185">Reference proteome</keyword>
<feature type="domain" description="Neogenin C-terminal" evidence="6">
    <location>
        <begin position="109"/>
        <end position="137"/>
    </location>
</feature>
<evidence type="ECO:0000256" key="1">
    <source>
        <dbReference type="ARBA" id="ARBA00004479"/>
    </source>
</evidence>
<dbReference type="AlphaFoldDB" id="A0A7J5YCA5"/>
<evidence type="ECO:0000256" key="4">
    <source>
        <dbReference type="ARBA" id="ARBA00023136"/>
    </source>
</evidence>
<evidence type="ECO:0000259" key="6">
    <source>
        <dbReference type="Pfam" id="PF06583"/>
    </source>
</evidence>
<keyword evidence="3" id="KW-1133">Transmembrane helix</keyword>
<evidence type="ECO:0000256" key="5">
    <source>
        <dbReference type="ARBA" id="ARBA00023180"/>
    </source>
</evidence>
<evidence type="ECO:0000256" key="2">
    <source>
        <dbReference type="ARBA" id="ARBA00022692"/>
    </source>
</evidence>
<proteinExistence type="predicted"/>
<name>A0A7J5YCA5_DISMA</name>
<evidence type="ECO:0000256" key="3">
    <source>
        <dbReference type="ARBA" id="ARBA00022989"/>
    </source>
</evidence>
<gene>
    <name evidence="7" type="ORF">F7725_020112</name>
</gene>
<comment type="subcellular location">
    <subcellularLocation>
        <location evidence="1">Membrane</location>
        <topology evidence="1">Single-pass type I membrane protein</topology>
    </subcellularLocation>
</comment>
<dbReference type="Pfam" id="PF06583">
    <property type="entry name" value="Neogenin_C"/>
    <property type="match status" value="1"/>
</dbReference>
<evidence type="ECO:0000313" key="7">
    <source>
        <dbReference type="EMBL" id="KAF3847084.1"/>
    </source>
</evidence>
<keyword evidence="2" id="KW-0812">Transmembrane</keyword>
<dbReference type="EMBL" id="JAAKFY010000013">
    <property type="protein sequence ID" value="KAF3847084.1"/>
    <property type="molecule type" value="Genomic_DNA"/>
</dbReference>
<evidence type="ECO:0000313" key="8">
    <source>
        <dbReference type="Proteomes" id="UP000518266"/>
    </source>
</evidence>
<organism evidence="7 8">
    <name type="scientific">Dissostichus mawsoni</name>
    <name type="common">Antarctic cod</name>
    <dbReference type="NCBI Taxonomy" id="36200"/>
    <lineage>
        <taxon>Eukaryota</taxon>
        <taxon>Metazoa</taxon>
        <taxon>Chordata</taxon>
        <taxon>Craniata</taxon>
        <taxon>Vertebrata</taxon>
        <taxon>Euteleostomi</taxon>
        <taxon>Actinopterygii</taxon>
        <taxon>Neopterygii</taxon>
        <taxon>Teleostei</taxon>
        <taxon>Neoteleostei</taxon>
        <taxon>Acanthomorphata</taxon>
        <taxon>Eupercaria</taxon>
        <taxon>Perciformes</taxon>
        <taxon>Notothenioidei</taxon>
        <taxon>Nototheniidae</taxon>
        <taxon>Dissostichus</taxon>
    </lineage>
</organism>
<accession>A0A7J5YCA5</accession>
<keyword evidence="5" id="KW-0325">Glycoprotein</keyword>
<dbReference type="Proteomes" id="UP000518266">
    <property type="component" value="Unassembled WGS sequence"/>
</dbReference>
<dbReference type="OrthoDB" id="9397676at2759"/>